<dbReference type="PANTHER" id="PTHR43918">
    <property type="entry name" value="ACETYLCHOLINESTERASE"/>
    <property type="match status" value="1"/>
</dbReference>
<dbReference type="SUPFAM" id="SSF53474">
    <property type="entry name" value="alpha/beta-Hydrolases"/>
    <property type="match status" value="1"/>
</dbReference>
<dbReference type="PRINTS" id="PR00878">
    <property type="entry name" value="CHOLNESTRASE"/>
</dbReference>
<comment type="similarity">
    <text evidence="1 4">Belongs to the type-B carboxylesterase/lipase family.</text>
</comment>
<evidence type="ECO:0000256" key="2">
    <source>
        <dbReference type="ARBA" id="ARBA00022801"/>
    </source>
</evidence>
<comment type="caution">
    <text evidence="6">The sequence shown here is derived from an EMBL/GenBank/DDBJ whole genome shotgun (WGS) entry which is preliminary data.</text>
</comment>
<accession>A0ABR8LJ53</accession>
<dbReference type="InterPro" id="IPR019819">
    <property type="entry name" value="Carboxylesterase_B_CS"/>
</dbReference>
<dbReference type="InterPro" id="IPR000997">
    <property type="entry name" value="Cholinesterase"/>
</dbReference>
<keyword evidence="4" id="KW-0732">Signal</keyword>
<dbReference type="InterPro" id="IPR029058">
    <property type="entry name" value="AB_hydrolase_fold"/>
</dbReference>
<keyword evidence="3" id="KW-1015">Disulfide bond</keyword>
<reference evidence="6 7" key="1">
    <citation type="submission" date="2020-04" db="EMBL/GenBank/DDBJ databases">
        <title>Salinimonas sp. HHU 13199.</title>
        <authorList>
            <person name="Cui X."/>
            <person name="Zhang D."/>
        </authorList>
    </citation>
    <scope>NUCLEOTIDE SEQUENCE [LARGE SCALE GENOMIC DNA]</scope>
    <source>
        <strain evidence="6 7">HHU 13199</strain>
    </source>
</reference>
<dbReference type="PROSITE" id="PS00941">
    <property type="entry name" value="CARBOXYLESTERASE_B_2"/>
    <property type="match status" value="1"/>
</dbReference>
<evidence type="ECO:0000313" key="6">
    <source>
        <dbReference type="EMBL" id="MBD3586244.1"/>
    </source>
</evidence>
<proteinExistence type="inferred from homology"/>
<organism evidence="6 7">
    <name type="scientific">Salinimonas profundi</name>
    <dbReference type="NCBI Taxonomy" id="2729140"/>
    <lineage>
        <taxon>Bacteria</taxon>
        <taxon>Pseudomonadati</taxon>
        <taxon>Pseudomonadota</taxon>
        <taxon>Gammaproteobacteria</taxon>
        <taxon>Alteromonadales</taxon>
        <taxon>Alteromonadaceae</taxon>
        <taxon>Alteromonas/Salinimonas group</taxon>
        <taxon>Salinimonas</taxon>
    </lineage>
</organism>
<dbReference type="EMBL" id="JABBXD010000005">
    <property type="protein sequence ID" value="MBD3586244.1"/>
    <property type="molecule type" value="Genomic_DNA"/>
</dbReference>
<evidence type="ECO:0000259" key="5">
    <source>
        <dbReference type="Pfam" id="PF00135"/>
    </source>
</evidence>
<evidence type="ECO:0000256" key="1">
    <source>
        <dbReference type="ARBA" id="ARBA00005964"/>
    </source>
</evidence>
<protein>
    <recommendedName>
        <fullName evidence="4">Carboxylic ester hydrolase</fullName>
        <ecNumber evidence="4">3.1.1.-</ecNumber>
    </recommendedName>
</protein>
<dbReference type="PANTHER" id="PTHR43918:SF4">
    <property type="entry name" value="CARBOXYLIC ESTER HYDROLASE"/>
    <property type="match status" value="1"/>
</dbReference>
<evidence type="ECO:0000256" key="3">
    <source>
        <dbReference type="ARBA" id="ARBA00023157"/>
    </source>
</evidence>
<gene>
    <name evidence="6" type="ORF">HHX48_10885</name>
</gene>
<name>A0ABR8LJ53_9ALTE</name>
<dbReference type="Gene3D" id="3.40.50.1820">
    <property type="entry name" value="alpha/beta hydrolase"/>
    <property type="match status" value="1"/>
</dbReference>
<dbReference type="Pfam" id="PF00135">
    <property type="entry name" value="COesterase"/>
    <property type="match status" value="1"/>
</dbReference>
<evidence type="ECO:0000313" key="7">
    <source>
        <dbReference type="Proteomes" id="UP000624419"/>
    </source>
</evidence>
<dbReference type="InterPro" id="IPR002018">
    <property type="entry name" value="CarbesteraseB"/>
</dbReference>
<keyword evidence="7" id="KW-1185">Reference proteome</keyword>
<feature type="chain" id="PRO_5044989139" description="Carboxylic ester hydrolase" evidence="4">
    <location>
        <begin position="32"/>
        <end position="531"/>
    </location>
</feature>
<keyword evidence="2 4" id="KW-0378">Hydrolase</keyword>
<sequence>MNACGCQTKTRPVISIFLLLFSVLACHSAMAAFMDEVTVEEGKLKGTVEKNIAIYKGVPFARPPVGELRWKAPQPAQHWNGVKTAQAYAPAPMQAGEPPSGKSEDCLYLNIWTPATSPDDDIPVFVWIYGGGFSFGASSDPIFDGRALANKGVIVVSIAYRVGQLGFLAHPELSAESPHGVSGNYGILDQIAALKWIKKNISQFGGNPDNITIAGESAGGISVSMLSASPLAKGLFEKAISQSGGSFGPPREVNYPGENMSLLEQAESEGKEYVKQFGTTSIDALRKMDAETFIPQGWSLPGGWPIIDGYVIPDDQYTLYQQGKFNDTPVLIGYNSDEGLSFVRDPDPQHFIEGMDQRFDKFSSKLINAYSISREAVTRNARNLVRDAAFGWHTWSWAKLQTAHGNSDAYLYYFDQRPNHSKGSENSNEGSAHGQEIAYVFKHLDESNPDIEKHALELSESMATYWTNFVKSGNPNGADLPQWPVFEPGSPTVMHFNDIPKTGPVADINALKVLDDYFEWRRTGDGRKLQR</sequence>
<dbReference type="PROSITE" id="PS00122">
    <property type="entry name" value="CARBOXYLESTERASE_B_1"/>
    <property type="match status" value="1"/>
</dbReference>
<dbReference type="InterPro" id="IPR019826">
    <property type="entry name" value="Carboxylesterase_B_AS"/>
</dbReference>
<evidence type="ECO:0000256" key="4">
    <source>
        <dbReference type="RuleBase" id="RU361235"/>
    </source>
</evidence>
<dbReference type="EC" id="3.1.1.-" evidence="4"/>
<feature type="domain" description="Carboxylesterase type B" evidence="5">
    <location>
        <begin position="36"/>
        <end position="500"/>
    </location>
</feature>
<feature type="signal peptide" evidence="4">
    <location>
        <begin position="1"/>
        <end position="31"/>
    </location>
</feature>
<dbReference type="InterPro" id="IPR050654">
    <property type="entry name" value="AChE-related_enzymes"/>
</dbReference>
<dbReference type="Proteomes" id="UP000624419">
    <property type="component" value="Unassembled WGS sequence"/>
</dbReference>